<evidence type="ECO:0000313" key="4">
    <source>
        <dbReference type="Proteomes" id="UP001302978"/>
    </source>
</evidence>
<feature type="compositionally biased region" description="Basic and acidic residues" evidence="1">
    <location>
        <begin position="211"/>
        <end position="222"/>
    </location>
</feature>
<evidence type="ECO:0000313" key="3">
    <source>
        <dbReference type="EMBL" id="WNY23301.1"/>
    </source>
</evidence>
<feature type="transmembrane region" description="Helical" evidence="2">
    <location>
        <begin position="228"/>
        <end position="250"/>
    </location>
</feature>
<proteinExistence type="predicted"/>
<reference evidence="3 4" key="1">
    <citation type="submission" date="2023-07" db="EMBL/GenBank/DDBJ databases">
        <title>Closed genoem sequence of Methanomicrococcus sp. Hf6.</title>
        <authorList>
            <person name="Poehlein A."/>
            <person name="Protasov E."/>
            <person name="Platt K."/>
            <person name="Reeh H."/>
            <person name="Daniel R."/>
            <person name="Brune A."/>
        </authorList>
    </citation>
    <scope>NUCLEOTIDE SEQUENCE [LARGE SCALE GENOMIC DNA]</scope>
    <source>
        <strain evidence="3 4">Hf6</strain>
    </source>
</reference>
<dbReference type="Proteomes" id="UP001302978">
    <property type="component" value="Chromosome"/>
</dbReference>
<dbReference type="InterPro" id="IPR013783">
    <property type="entry name" value="Ig-like_fold"/>
</dbReference>
<accession>A0AA96ZTJ8</accession>
<dbReference type="KEGG" id="mehf:MmiHf6_06060"/>
<keyword evidence="2" id="KW-1133">Transmembrane helix</keyword>
<name>A0AA96ZTJ8_9EURY</name>
<evidence type="ECO:0000256" key="1">
    <source>
        <dbReference type="SAM" id="MobiDB-lite"/>
    </source>
</evidence>
<protein>
    <submittedName>
        <fullName evidence="3">Uncharacterized protein</fullName>
    </submittedName>
</protein>
<keyword evidence="2" id="KW-0472">Membrane</keyword>
<evidence type="ECO:0000256" key="2">
    <source>
        <dbReference type="SAM" id="Phobius"/>
    </source>
</evidence>
<feature type="compositionally biased region" description="Low complexity" evidence="1">
    <location>
        <begin position="167"/>
        <end position="208"/>
    </location>
</feature>
<organism evidence="3 4">
    <name type="scientific">Methanimicrococcus hongohii</name>
    <dbReference type="NCBI Taxonomy" id="3028295"/>
    <lineage>
        <taxon>Archaea</taxon>
        <taxon>Methanobacteriati</taxon>
        <taxon>Methanobacteriota</taxon>
        <taxon>Stenosarchaea group</taxon>
        <taxon>Methanomicrobia</taxon>
        <taxon>Methanosarcinales</taxon>
        <taxon>Methanosarcinaceae</taxon>
        <taxon>Methanimicrococcus</taxon>
    </lineage>
</organism>
<sequence>MKKANLTNQSNQIKKTKNTRFLIILLILAALLTGTATIAFAETEQSNIVISDAVAPMKLEVDSNSNSASETKTVTLINTGETATEYVAYVEQTSGKTNPNSNFELSKSKITVQPGESYQLEISIPIQSVNPNSEEYKLKIIRNPDTQTPVGYIIPIIFAGENGGTGNVSKGGSSSGSAASVQNQNQNQNGSGNGSNNSENKSGMNSESNENENKEAFSNEKETKENSLIKLVGVVILLLIVLLVIVGIIVRKEMKSEPKSKFNKK</sequence>
<dbReference type="EMBL" id="CP131059">
    <property type="protein sequence ID" value="WNY23301.1"/>
    <property type="molecule type" value="Genomic_DNA"/>
</dbReference>
<dbReference type="Gene3D" id="2.60.40.10">
    <property type="entry name" value="Immunoglobulins"/>
    <property type="match status" value="1"/>
</dbReference>
<gene>
    <name evidence="3" type="ORF">MmiHf6_06060</name>
</gene>
<dbReference type="AlphaFoldDB" id="A0AA96ZTJ8"/>
<keyword evidence="2" id="KW-0812">Transmembrane</keyword>
<keyword evidence="4" id="KW-1185">Reference proteome</keyword>
<feature type="region of interest" description="Disordered" evidence="1">
    <location>
        <begin position="167"/>
        <end position="222"/>
    </location>
</feature>